<dbReference type="PANTHER" id="PTHR14885">
    <property type="entry name" value="CILIA- AND FLAGELLA-ASSOCIATED PROTEIN 43-RELATED"/>
    <property type="match status" value="1"/>
</dbReference>
<dbReference type="EMBL" id="CAHIKZ030001136">
    <property type="protein sequence ID" value="CAE1254182.1"/>
    <property type="molecule type" value="Genomic_DNA"/>
</dbReference>
<dbReference type="Gene3D" id="2.130.10.10">
    <property type="entry name" value="YVTN repeat-like/Quinoprotein amine dehydrogenase"/>
    <property type="match status" value="2"/>
</dbReference>
<feature type="compositionally biased region" description="Low complexity" evidence="11">
    <location>
        <begin position="758"/>
        <end position="776"/>
    </location>
</feature>
<dbReference type="Proteomes" id="UP000597762">
    <property type="component" value="Unassembled WGS sequence"/>
</dbReference>
<evidence type="ECO:0000256" key="10">
    <source>
        <dbReference type="SAM" id="Coils"/>
    </source>
</evidence>
<feature type="region of interest" description="Disordered" evidence="11">
    <location>
        <begin position="740"/>
        <end position="778"/>
    </location>
</feature>
<comment type="caution">
    <text evidence="12">The sequence shown here is derived from an EMBL/GenBank/DDBJ whole genome shotgun (WGS) entry which is preliminary data.</text>
</comment>
<feature type="coiled-coil region" evidence="10">
    <location>
        <begin position="1426"/>
        <end position="1460"/>
    </location>
</feature>
<keyword evidence="2" id="KW-0963">Cytoplasm</keyword>
<dbReference type="OrthoDB" id="535167at2759"/>
<evidence type="ECO:0000256" key="7">
    <source>
        <dbReference type="ARBA" id="ARBA00023273"/>
    </source>
</evidence>
<dbReference type="SUPFAM" id="SSF50978">
    <property type="entry name" value="WD40 repeat-like"/>
    <property type="match status" value="2"/>
</dbReference>
<evidence type="ECO:0000256" key="2">
    <source>
        <dbReference type="ARBA" id="ARBA00022490"/>
    </source>
</evidence>
<keyword evidence="5 10" id="KW-0175">Coiled coil</keyword>
<reference evidence="12" key="1">
    <citation type="submission" date="2021-01" db="EMBL/GenBank/DDBJ databases">
        <authorList>
            <person name="Li R."/>
            <person name="Bekaert M."/>
        </authorList>
    </citation>
    <scope>NUCLEOTIDE SEQUENCE</scope>
    <source>
        <strain evidence="12">Farmed</strain>
    </source>
</reference>
<keyword evidence="3" id="KW-0853">WD repeat</keyword>
<evidence type="ECO:0000256" key="9">
    <source>
        <dbReference type="ARBA" id="ARBA00023662"/>
    </source>
</evidence>
<evidence type="ECO:0000256" key="11">
    <source>
        <dbReference type="SAM" id="MobiDB-lite"/>
    </source>
</evidence>
<feature type="region of interest" description="Disordered" evidence="11">
    <location>
        <begin position="948"/>
        <end position="998"/>
    </location>
</feature>
<feature type="compositionally biased region" description="Basic and acidic residues" evidence="11">
    <location>
        <begin position="745"/>
        <end position="756"/>
    </location>
</feature>
<dbReference type="InterPro" id="IPR001680">
    <property type="entry name" value="WD40_rpt"/>
</dbReference>
<comment type="subcellular location">
    <subcellularLocation>
        <location evidence="1">Cytoplasm</location>
        <location evidence="1">Cytoskeleton</location>
        <location evidence="1">Cilium axoneme</location>
    </subcellularLocation>
</comment>
<dbReference type="Pfam" id="PF25828">
    <property type="entry name" value="CC_Cfap43"/>
    <property type="match status" value="1"/>
</dbReference>
<dbReference type="PANTHER" id="PTHR14885:SF1">
    <property type="entry name" value="CILIA- AND FLAGELLA-ASSOCIATED PROTEIN 43"/>
    <property type="match status" value="1"/>
</dbReference>
<evidence type="ECO:0000256" key="8">
    <source>
        <dbReference type="ARBA" id="ARBA00023605"/>
    </source>
</evidence>
<name>A0A812C5P3_ACAPH</name>
<feature type="compositionally biased region" description="Acidic residues" evidence="11">
    <location>
        <begin position="955"/>
        <end position="964"/>
    </location>
</feature>
<evidence type="ECO:0000256" key="4">
    <source>
        <dbReference type="ARBA" id="ARBA00022737"/>
    </source>
</evidence>
<feature type="region of interest" description="Disordered" evidence="11">
    <location>
        <begin position="1121"/>
        <end position="1140"/>
    </location>
</feature>
<evidence type="ECO:0000256" key="1">
    <source>
        <dbReference type="ARBA" id="ARBA00004430"/>
    </source>
</evidence>
<protein>
    <recommendedName>
        <fullName evidence="9">Cilia- and flagella-associated protein 43</fullName>
    </recommendedName>
</protein>
<evidence type="ECO:0000256" key="5">
    <source>
        <dbReference type="ARBA" id="ARBA00023054"/>
    </source>
</evidence>
<comment type="similarity">
    <text evidence="8">Belongs to the CFAP43 family.</text>
</comment>
<evidence type="ECO:0000313" key="12">
    <source>
        <dbReference type="EMBL" id="CAE1254182.1"/>
    </source>
</evidence>
<evidence type="ECO:0000256" key="3">
    <source>
        <dbReference type="ARBA" id="ARBA00022574"/>
    </source>
</evidence>
<accession>A0A812C5P3</accession>
<organism evidence="12 13">
    <name type="scientific">Acanthosepion pharaonis</name>
    <name type="common">Pharaoh cuttlefish</name>
    <name type="synonym">Sepia pharaonis</name>
    <dbReference type="NCBI Taxonomy" id="158019"/>
    <lineage>
        <taxon>Eukaryota</taxon>
        <taxon>Metazoa</taxon>
        <taxon>Spiralia</taxon>
        <taxon>Lophotrochozoa</taxon>
        <taxon>Mollusca</taxon>
        <taxon>Cephalopoda</taxon>
        <taxon>Coleoidea</taxon>
        <taxon>Decapodiformes</taxon>
        <taxon>Sepiida</taxon>
        <taxon>Sepiina</taxon>
        <taxon>Sepiidae</taxon>
        <taxon>Acanthosepion</taxon>
    </lineage>
</organism>
<dbReference type="GO" id="GO:0060271">
    <property type="term" value="P:cilium assembly"/>
    <property type="evidence" value="ECO:0007669"/>
    <property type="project" value="TreeGrafter"/>
</dbReference>
<dbReference type="SMART" id="SM00320">
    <property type="entry name" value="WD40"/>
    <property type="match status" value="6"/>
</dbReference>
<keyword evidence="4" id="KW-0677">Repeat</keyword>
<dbReference type="Pfam" id="PF00400">
    <property type="entry name" value="WD40"/>
    <property type="match status" value="1"/>
</dbReference>
<keyword evidence="6" id="KW-0206">Cytoskeleton</keyword>
<sequence>MELLWCKSYNGSRIEYLDQETYCYLNGKNIILSGKKKPFVFPGKGISAFAVHKLNKHIAIGSRGLNPDIHIYSFPSFENFTVLPSCAKLEYSAIAFSSTDYLACLSGIPDFQLCFWDYKNCNQLSSMKMPDEIPISLSFNPGSWHQLSVIYTDQIHCYNIVRCHTHLELRCKIIPCPPLDEPTSKHSPTKTEQINSVYNGLQLTEAAKAGEIGERVEKLPGLLKSTKHMTPLSQCWLFSGILYIGCKEGYILKVDGDSDSAKILFHPLIISEEIPDDDSSEQVLSIDFIAVHRIGLFAASKDGIIQQFDIFGENPKLLCQCIADTSISTFTFTPDYEMILVGSPQGIIQLHNVNKLDQVKLLFDEDSSPFLAVKSLYPGTKTAVSIQQDGLLQLWNIEDGKEISSLPLNNTLCSMSSSPVSYIVAIGCAKGYVCIIDITTQKQPRVIHCDHLCNASITHIQFDYNGDYIFSVSEDNYIFIQDGSGINGYKIYGYLNSPGHVSDITIDTLEDVDVYITLNNEEDNKNAGAHRLFTFHLESEFKENYSDKYLSQECDFDPCKLHTKFFTLLSPVRGLTSIEGEVYVHSQKSCKIIHLPLNEEGIEALVDNTSEFLSAQEYFDSHQLPGIDLYCSDDQKWLVSCGKDGLLQLCLTNNMNKTLIRYASHDFYQSCAKSLILTSDCLHVLLTSEDGSISCYKINYKSEDAIENLKETEEWLINKKDMTKTLLLLETRAIAKLSTVTPFENAKEEEPEKETETETSPTEESTESSPDMSTPPLNGSWIEIMKAKHLHEKNKQFAAAKKHIKDSIKQMRQTVKKMLIRNANLPEIEQLERYEFDLDVEEQTRLQQEAKEAVLQVYERIEHENLTKLYLKDIIKKQCFDTMKVKGRTLKAFLIPLEVTNFPLIERSLKAQKNLEIFQKRRNIEIQVDAINKEIMESLTQPVISPSLDSQLSEEFSEEELEAEESGKESKEDEVLEDDASKSPAFQEEEAPAVIQDLPSTDGSLGALYGGGSEYLYNQFELHSRYQKIAQIILLQDVLYRIKETFNKEFDELYQRKEMEISRIKEKNKRITQIIKDLEVDENVYVPDMSVQEKPELLLVVEDSEVKTEKYLTPEQKKALEEKMAEEERKKKDKSDNVRERALNHMMNGVLEIKKEDELKKDIPLPSITTKEEDWTEEEIKIMKEYERKVKELNEEREKYRKNLETELKKMQGSIVESMTAFDELLNNLFLKHIQVVKAIHQEELKINRIKLNLMVQNVLDCQEKELIHRMQEKLEAQNTLFNAMAKSEKMISDYRTYYDQIVTEDKAIDKTFKNEFPGVSQTMVETLHKLFRKRPKAYKFKGTESLNSNETEIINIFHENPSSQKPTAQSTLEATLEEMDRFIHMPEGLDPKIWMKFCQIRRAKFLKEQQVRNSAFTLAEMNAFHQEKIEGNENLRIEIEEIEVEMKKLKRKRQQFDIDIEIQLLLKQGQVELETETFIYNFLDSVVIHRCIVEELNGRIKELAEQKISSMEESKEFKKGIFQQEWEHRKMMMEMEDLRQKMNDIQFLKVTREVQEYLALDDYDGKKSFETEQLEKSLSGIREIHNRKFVKITEDIKRLRMMVYQKQKDNESFSKQIEILNVEVNDRYHITDVSSEKREYLQTEKKYRTIKQRKKLVDLAKSQAAELAVLRKEVERLRMKTFPALL</sequence>
<feature type="coiled-coil region" evidence="10">
    <location>
        <begin position="1176"/>
        <end position="1210"/>
    </location>
</feature>
<dbReference type="GO" id="GO:0003341">
    <property type="term" value="P:cilium movement"/>
    <property type="evidence" value="ECO:0007669"/>
    <property type="project" value="UniProtKB-ARBA"/>
</dbReference>
<evidence type="ECO:0000313" key="13">
    <source>
        <dbReference type="Proteomes" id="UP000597762"/>
    </source>
</evidence>
<gene>
    <name evidence="12" type="ORF">SPHA_28842</name>
</gene>
<keyword evidence="13" id="KW-1185">Reference proteome</keyword>
<dbReference type="InterPro" id="IPR015943">
    <property type="entry name" value="WD40/YVTN_repeat-like_dom_sf"/>
</dbReference>
<dbReference type="GO" id="GO:0005930">
    <property type="term" value="C:axoneme"/>
    <property type="evidence" value="ECO:0007669"/>
    <property type="project" value="UniProtKB-SubCell"/>
</dbReference>
<proteinExistence type="inferred from homology"/>
<feature type="coiled-coil region" evidence="10">
    <location>
        <begin position="1047"/>
        <end position="1081"/>
    </location>
</feature>
<keyword evidence="7" id="KW-0966">Cell projection</keyword>
<dbReference type="InterPro" id="IPR036322">
    <property type="entry name" value="WD40_repeat_dom_sf"/>
</dbReference>
<evidence type="ECO:0000256" key="6">
    <source>
        <dbReference type="ARBA" id="ARBA00023212"/>
    </source>
</evidence>